<evidence type="ECO:0000313" key="4">
    <source>
        <dbReference type="Proteomes" id="UP000800235"/>
    </source>
</evidence>
<protein>
    <recommendedName>
        <fullName evidence="2">DUF7357 domain-containing protein</fullName>
    </recommendedName>
</protein>
<evidence type="ECO:0000313" key="3">
    <source>
        <dbReference type="EMBL" id="KAF2430009.1"/>
    </source>
</evidence>
<organism evidence="3 4">
    <name type="scientific">Tothia fuscella</name>
    <dbReference type="NCBI Taxonomy" id="1048955"/>
    <lineage>
        <taxon>Eukaryota</taxon>
        <taxon>Fungi</taxon>
        <taxon>Dikarya</taxon>
        <taxon>Ascomycota</taxon>
        <taxon>Pezizomycotina</taxon>
        <taxon>Dothideomycetes</taxon>
        <taxon>Pleosporomycetidae</taxon>
        <taxon>Venturiales</taxon>
        <taxon>Cylindrosympodiaceae</taxon>
        <taxon>Tothia</taxon>
    </lineage>
</organism>
<dbReference type="Pfam" id="PF24054">
    <property type="entry name" value="DUF7357"/>
    <property type="match status" value="1"/>
</dbReference>
<feature type="compositionally biased region" description="Basic and acidic residues" evidence="1">
    <location>
        <begin position="405"/>
        <end position="426"/>
    </location>
</feature>
<reference evidence="3" key="1">
    <citation type="journal article" date="2020" name="Stud. Mycol.">
        <title>101 Dothideomycetes genomes: a test case for predicting lifestyles and emergence of pathogens.</title>
        <authorList>
            <person name="Haridas S."/>
            <person name="Albert R."/>
            <person name="Binder M."/>
            <person name="Bloem J."/>
            <person name="Labutti K."/>
            <person name="Salamov A."/>
            <person name="Andreopoulos B."/>
            <person name="Baker S."/>
            <person name="Barry K."/>
            <person name="Bills G."/>
            <person name="Bluhm B."/>
            <person name="Cannon C."/>
            <person name="Castanera R."/>
            <person name="Culley D."/>
            <person name="Daum C."/>
            <person name="Ezra D."/>
            <person name="Gonzalez J."/>
            <person name="Henrissat B."/>
            <person name="Kuo A."/>
            <person name="Liang C."/>
            <person name="Lipzen A."/>
            <person name="Lutzoni F."/>
            <person name="Magnuson J."/>
            <person name="Mondo S."/>
            <person name="Nolan M."/>
            <person name="Ohm R."/>
            <person name="Pangilinan J."/>
            <person name="Park H.-J."/>
            <person name="Ramirez L."/>
            <person name="Alfaro M."/>
            <person name="Sun H."/>
            <person name="Tritt A."/>
            <person name="Yoshinaga Y."/>
            <person name="Zwiers L.-H."/>
            <person name="Turgeon B."/>
            <person name="Goodwin S."/>
            <person name="Spatafora J."/>
            <person name="Crous P."/>
            <person name="Grigoriev I."/>
        </authorList>
    </citation>
    <scope>NUCLEOTIDE SEQUENCE</scope>
    <source>
        <strain evidence="3">CBS 130266</strain>
    </source>
</reference>
<dbReference type="OrthoDB" id="5368821at2759"/>
<evidence type="ECO:0000256" key="1">
    <source>
        <dbReference type="SAM" id="MobiDB-lite"/>
    </source>
</evidence>
<evidence type="ECO:0000259" key="2">
    <source>
        <dbReference type="Pfam" id="PF24054"/>
    </source>
</evidence>
<feature type="compositionally biased region" description="Low complexity" evidence="1">
    <location>
        <begin position="542"/>
        <end position="554"/>
    </location>
</feature>
<feature type="compositionally biased region" description="Acidic residues" evidence="1">
    <location>
        <begin position="446"/>
        <end position="456"/>
    </location>
</feature>
<keyword evidence="4" id="KW-1185">Reference proteome</keyword>
<feature type="region of interest" description="Disordered" evidence="1">
    <location>
        <begin position="211"/>
        <end position="327"/>
    </location>
</feature>
<feature type="domain" description="DUF7357" evidence="2">
    <location>
        <begin position="1"/>
        <end position="133"/>
    </location>
</feature>
<feature type="compositionally biased region" description="Acidic residues" evidence="1">
    <location>
        <begin position="140"/>
        <end position="156"/>
    </location>
</feature>
<accession>A0A9P4TX58</accession>
<feature type="compositionally biased region" description="Acidic residues" evidence="1">
    <location>
        <begin position="211"/>
        <end position="223"/>
    </location>
</feature>
<dbReference type="Proteomes" id="UP000800235">
    <property type="component" value="Unassembled WGS sequence"/>
</dbReference>
<proteinExistence type="predicted"/>
<dbReference type="EMBL" id="MU007042">
    <property type="protein sequence ID" value="KAF2430009.1"/>
    <property type="molecule type" value="Genomic_DNA"/>
</dbReference>
<name>A0A9P4TX58_9PEZI</name>
<feature type="region of interest" description="Disordered" evidence="1">
    <location>
        <begin position="137"/>
        <end position="156"/>
    </location>
</feature>
<dbReference type="AlphaFoldDB" id="A0A9P4TX58"/>
<feature type="region of interest" description="Disordered" evidence="1">
    <location>
        <begin position="373"/>
        <end position="564"/>
    </location>
</feature>
<comment type="caution">
    <text evidence="3">The sequence shown here is derived from an EMBL/GenBank/DDBJ whole genome shotgun (WGS) entry which is preliminary data.</text>
</comment>
<feature type="compositionally biased region" description="Low complexity" evidence="1">
    <location>
        <begin position="242"/>
        <end position="275"/>
    </location>
</feature>
<sequence>MRIHLQIQRNGLPSVSVLWPVDEDENGKKTLISRLVAKVDEAFPLETEEWALEDYILQVGGSECLHWQNVGDVLRDGDVVVIRPLDTPEMQQRRMLGRNQIDQNMGVHLHDGVPYGRPCLRKPIRPRIKIPPRKRRRVDFEEEVTPQAGEGEEDEQLLIENVDESEEQLALLNGGFASLKERSVEPKAKKVKLGNHIVRFEEVDLAVDLADEDEDDEEDDEEFAPDHFSLDESAPSAEGESSGDSSDSSSDSDLDSGSNSSSDSSSDSGSQDSSSIEVVKPKTVVAKLPNGANPTTPKTNGIKPLERTPVIQTPEGLGKTSTRDRNKRRKLSNLLNKLKEQNILPPDANAHDLEVYQAAQACAEARNGELISARSTKSTVQPGDVDMAESTGAGIDEEQSAEPAPLKETDTATAMKESEARLEAMRARVAAAINGNITSDPHARPDEEDQDEEGAPEEMSSKVPMEPLPKDLPAPTIAETTSPKTALPDTENVETSPKRARLDINGAQRHIFGSLGVRTPKTAEDAKKTRAKLVEQSTLKRPTSTTSDPTTTTTAWDDEPPESDAWRSRITLSAVECLQDGITNLSEPPYPFHQRWDPQQELTGKKWVKGMGKKKKRKGYFDESGYLNYDDHVDGGGDAEGGAVGEEGEEDLPLLPKDMGTLPDLKPADLQIGAIIAFKTLEMGPDTNWEPKVSGYMTGLVIAAPEGDASSGGAITLQLAKRDRKVAEVKYDDQGNRIYEKFEMDLAEEGCAACGVD</sequence>
<gene>
    <name evidence="3" type="ORF">EJ08DRAFT_257761</name>
</gene>
<dbReference type="InterPro" id="IPR055781">
    <property type="entry name" value="DUF7357"/>
</dbReference>